<dbReference type="VEuPathDB" id="FungiDB:MAPG_03906"/>
<feature type="repeat" description="ANK" evidence="3">
    <location>
        <begin position="541"/>
        <end position="573"/>
    </location>
</feature>
<dbReference type="OMA" id="CPCSPEG"/>
<dbReference type="SMART" id="SM00248">
    <property type="entry name" value="ANK"/>
    <property type="match status" value="4"/>
</dbReference>
<dbReference type="eggNOG" id="ENOG502THYU">
    <property type="taxonomic scope" value="Eukaryota"/>
</dbReference>
<dbReference type="SUPFAM" id="SSF48403">
    <property type="entry name" value="Ankyrin repeat"/>
    <property type="match status" value="1"/>
</dbReference>
<proteinExistence type="predicted"/>
<evidence type="ECO:0000313" key="5">
    <source>
        <dbReference type="EnsemblFungi" id="MAPG_03906T0"/>
    </source>
</evidence>
<reference evidence="4" key="2">
    <citation type="submission" date="2010-05" db="EMBL/GenBank/DDBJ databases">
        <title>The Genome Sequence of Magnaporthe poae strain ATCC 64411.</title>
        <authorList>
            <consortium name="The Broad Institute Genome Sequencing Platform"/>
            <consortium name="Broad Institute Genome Sequencing Center for Infectious Disease"/>
            <person name="Ma L.-J."/>
            <person name="Dead R."/>
            <person name="Young S."/>
            <person name="Zeng Q."/>
            <person name="Koehrsen M."/>
            <person name="Alvarado L."/>
            <person name="Berlin A."/>
            <person name="Chapman S.B."/>
            <person name="Chen Z."/>
            <person name="Freedman E."/>
            <person name="Gellesch M."/>
            <person name="Goldberg J."/>
            <person name="Griggs A."/>
            <person name="Gujja S."/>
            <person name="Heilman E.R."/>
            <person name="Heiman D."/>
            <person name="Hepburn T."/>
            <person name="Howarth C."/>
            <person name="Jen D."/>
            <person name="Larson L."/>
            <person name="Mehta T."/>
            <person name="Neiman D."/>
            <person name="Pearson M."/>
            <person name="Roberts A."/>
            <person name="Saif S."/>
            <person name="Shea T."/>
            <person name="Shenoy N."/>
            <person name="Sisk P."/>
            <person name="Stolte C."/>
            <person name="Sykes S."/>
            <person name="Walk T."/>
            <person name="White J."/>
            <person name="Yandava C."/>
            <person name="Haas B."/>
            <person name="Nusbaum C."/>
            <person name="Birren B."/>
        </authorList>
    </citation>
    <scope>NUCLEOTIDE SEQUENCE</scope>
    <source>
        <strain evidence="4">ATCC 64411</strain>
    </source>
</reference>
<dbReference type="OrthoDB" id="3200163at2759"/>
<evidence type="ECO:0000256" key="2">
    <source>
        <dbReference type="ARBA" id="ARBA00023043"/>
    </source>
</evidence>
<keyword evidence="6" id="KW-1185">Reference proteome</keyword>
<reference evidence="6" key="1">
    <citation type="submission" date="2010-05" db="EMBL/GenBank/DDBJ databases">
        <title>The genome sequence of Magnaporthe poae strain ATCC 64411.</title>
        <authorList>
            <person name="Ma L.-J."/>
            <person name="Dead R."/>
            <person name="Young S."/>
            <person name="Zeng Q."/>
            <person name="Koehrsen M."/>
            <person name="Alvarado L."/>
            <person name="Berlin A."/>
            <person name="Chapman S.B."/>
            <person name="Chen Z."/>
            <person name="Freedman E."/>
            <person name="Gellesch M."/>
            <person name="Goldberg J."/>
            <person name="Griggs A."/>
            <person name="Gujja S."/>
            <person name="Heilman E.R."/>
            <person name="Heiman D."/>
            <person name="Hepburn T."/>
            <person name="Howarth C."/>
            <person name="Jen D."/>
            <person name="Larson L."/>
            <person name="Mehta T."/>
            <person name="Neiman D."/>
            <person name="Pearson M."/>
            <person name="Roberts A."/>
            <person name="Saif S."/>
            <person name="Shea T."/>
            <person name="Shenoy N."/>
            <person name="Sisk P."/>
            <person name="Stolte C."/>
            <person name="Sykes S."/>
            <person name="Walk T."/>
            <person name="White J."/>
            <person name="Yandava C."/>
            <person name="Haas B."/>
            <person name="Nusbaum C."/>
            <person name="Birren B."/>
        </authorList>
    </citation>
    <scope>NUCLEOTIDE SEQUENCE [LARGE SCALE GENOMIC DNA]</scope>
    <source>
        <strain evidence="6">ATCC 64411 / 73-15</strain>
    </source>
</reference>
<reference evidence="5" key="4">
    <citation type="journal article" date="2015" name="G3 (Bethesda)">
        <title>Genome sequences of three phytopathogenic species of the Magnaporthaceae family of fungi.</title>
        <authorList>
            <person name="Okagaki L.H."/>
            <person name="Nunes C.C."/>
            <person name="Sailsbery J."/>
            <person name="Clay B."/>
            <person name="Brown D."/>
            <person name="John T."/>
            <person name="Oh Y."/>
            <person name="Young N."/>
            <person name="Fitzgerald M."/>
            <person name="Haas B.J."/>
            <person name="Zeng Q."/>
            <person name="Young S."/>
            <person name="Adiconis X."/>
            <person name="Fan L."/>
            <person name="Levin J.Z."/>
            <person name="Mitchell T.K."/>
            <person name="Okubara P.A."/>
            <person name="Farman M.L."/>
            <person name="Kohn L.M."/>
            <person name="Birren B."/>
            <person name="Ma L.-J."/>
            <person name="Dean R.A."/>
        </authorList>
    </citation>
    <scope>NUCLEOTIDE SEQUENCE</scope>
    <source>
        <strain evidence="5">ATCC 64411 / 73-15</strain>
    </source>
</reference>
<dbReference type="Pfam" id="PF12796">
    <property type="entry name" value="Ank_2"/>
    <property type="match status" value="1"/>
</dbReference>
<dbReference type="InterPro" id="IPR050745">
    <property type="entry name" value="Multifunctional_regulatory"/>
</dbReference>
<dbReference type="PRINTS" id="PR01415">
    <property type="entry name" value="ANKYRIN"/>
</dbReference>
<dbReference type="EMBL" id="GL876968">
    <property type="protein sequence ID" value="KLU84872.1"/>
    <property type="molecule type" value="Genomic_DNA"/>
</dbReference>
<dbReference type="PROSITE" id="PS50088">
    <property type="entry name" value="ANK_REPEAT"/>
    <property type="match status" value="3"/>
</dbReference>
<name>A0A0C4DVA4_MAGP6</name>
<accession>A0A0C4DVA4</accession>
<evidence type="ECO:0000256" key="3">
    <source>
        <dbReference type="PROSITE-ProRule" id="PRU00023"/>
    </source>
</evidence>
<protein>
    <submittedName>
        <fullName evidence="4 5">Uncharacterized protein</fullName>
    </submittedName>
</protein>
<dbReference type="PANTHER" id="PTHR24189">
    <property type="entry name" value="MYOTROPHIN"/>
    <property type="match status" value="1"/>
</dbReference>
<reference evidence="4" key="3">
    <citation type="submission" date="2011-03" db="EMBL/GenBank/DDBJ databases">
        <title>Annotation of Magnaporthe poae ATCC 64411.</title>
        <authorList>
            <person name="Ma L.-J."/>
            <person name="Dead R."/>
            <person name="Young S.K."/>
            <person name="Zeng Q."/>
            <person name="Gargeya S."/>
            <person name="Fitzgerald M."/>
            <person name="Haas B."/>
            <person name="Abouelleil A."/>
            <person name="Alvarado L."/>
            <person name="Arachchi H.M."/>
            <person name="Berlin A."/>
            <person name="Brown A."/>
            <person name="Chapman S.B."/>
            <person name="Chen Z."/>
            <person name="Dunbar C."/>
            <person name="Freedman E."/>
            <person name="Gearin G."/>
            <person name="Gellesch M."/>
            <person name="Goldberg J."/>
            <person name="Griggs A."/>
            <person name="Gujja S."/>
            <person name="Heiman D."/>
            <person name="Howarth C."/>
            <person name="Larson L."/>
            <person name="Lui A."/>
            <person name="MacDonald P.J.P."/>
            <person name="Mehta T."/>
            <person name="Montmayeur A."/>
            <person name="Murphy C."/>
            <person name="Neiman D."/>
            <person name="Pearson M."/>
            <person name="Priest M."/>
            <person name="Roberts A."/>
            <person name="Saif S."/>
            <person name="Shea T."/>
            <person name="Shenoy N."/>
            <person name="Sisk P."/>
            <person name="Stolte C."/>
            <person name="Sykes S."/>
            <person name="Yandava C."/>
            <person name="Wortman J."/>
            <person name="Nusbaum C."/>
            <person name="Birren B."/>
        </authorList>
    </citation>
    <scope>NUCLEOTIDE SEQUENCE</scope>
    <source>
        <strain evidence="4">ATCC 64411</strain>
    </source>
</reference>
<organism evidence="5 6">
    <name type="scientific">Magnaporthiopsis poae (strain ATCC 64411 / 73-15)</name>
    <name type="common">Kentucky bluegrass fungus</name>
    <name type="synonym">Magnaporthe poae</name>
    <dbReference type="NCBI Taxonomy" id="644358"/>
    <lineage>
        <taxon>Eukaryota</taxon>
        <taxon>Fungi</taxon>
        <taxon>Dikarya</taxon>
        <taxon>Ascomycota</taxon>
        <taxon>Pezizomycotina</taxon>
        <taxon>Sordariomycetes</taxon>
        <taxon>Sordariomycetidae</taxon>
        <taxon>Magnaporthales</taxon>
        <taxon>Magnaporthaceae</taxon>
        <taxon>Magnaporthiopsis</taxon>
    </lineage>
</organism>
<dbReference type="Gene3D" id="1.25.40.20">
    <property type="entry name" value="Ankyrin repeat-containing domain"/>
    <property type="match status" value="2"/>
</dbReference>
<dbReference type="InterPro" id="IPR002110">
    <property type="entry name" value="Ankyrin_rpt"/>
</dbReference>
<dbReference type="EMBL" id="ADBL01000922">
    <property type="status" value="NOT_ANNOTATED_CDS"/>
    <property type="molecule type" value="Genomic_DNA"/>
</dbReference>
<keyword evidence="2 3" id="KW-0040">ANK repeat</keyword>
<dbReference type="EnsemblFungi" id="MAPG_03906T0">
    <property type="protein sequence ID" value="MAPG_03906T0"/>
    <property type="gene ID" value="MAPG_03906"/>
</dbReference>
<dbReference type="AlphaFoldDB" id="A0A0C4DVA4"/>
<evidence type="ECO:0000313" key="4">
    <source>
        <dbReference type="EMBL" id="KLU84872.1"/>
    </source>
</evidence>
<reference evidence="5" key="5">
    <citation type="submission" date="2015-06" db="UniProtKB">
        <authorList>
            <consortium name="EnsemblFungi"/>
        </authorList>
    </citation>
    <scope>IDENTIFICATION</scope>
    <source>
        <strain evidence="5">ATCC 64411</strain>
    </source>
</reference>
<dbReference type="Pfam" id="PF00023">
    <property type="entry name" value="Ank"/>
    <property type="match status" value="1"/>
</dbReference>
<gene>
    <name evidence="4" type="ORF">MAPG_03906</name>
</gene>
<dbReference type="STRING" id="644358.A0A0C4DVA4"/>
<evidence type="ECO:0000256" key="1">
    <source>
        <dbReference type="ARBA" id="ARBA00022737"/>
    </source>
</evidence>
<feature type="repeat" description="ANK" evidence="3">
    <location>
        <begin position="505"/>
        <end position="540"/>
    </location>
</feature>
<evidence type="ECO:0000313" key="6">
    <source>
        <dbReference type="Proteomes" id="UP000011715"/>
    </source>
</evidence>
<dbReference type="Proteomes" id="UP000011715">
    <property type="component" value="Unassembled WGS sequence"/>
</dbReference>
<dbReference type="PROSITE" id="PS50297">
    <property type="entry name" value="ANK_REP_REGION"/>
    <property type="match status" value="3"/>
</dbReference>
<keyword evidence="1" id="KW-0677">Repeat</keyword>
<dbReference type="InterPro" id="IPR036770">
    <property type="entry name" value="Ankyrin_rpt-contain_sf"/>
</dbReference>
<sequence>MAEVFGIVAGAAGIVPLVTQVVAGVKTLRRIRDSATGAAAQFDELIGDLEFLHHVLQMVERAESYAGGGVGHPVVLNQCRRDCAKVLIGLEALQRRFPVDEAQSDAPASKLSVLKAKGIVRFWDWEEEVQSLRQSVKKAKQDLQLNLSLLSIVQTQSVFDGIKSIAGSIQRLEIAGPSTEPVTGSSGATTAAHGAAISPTVAETTQNQLQLVRPSPRRRQHDCAVRACSCRCHLVGRVRRQFWSFSYTPLSIILQGCDKANCSARRYSISFTLGLTQLGLPLATILQLQFLDGGGKFSLRPSLEIQRIVRNTSRGFELLQFMEHGYFTLDEVVKGFQELYRSNPGDFRRHVTATGMTYVKWVAQNPYLAHAQRETLLRLLMCEFGMEGGTQDISFLQGAMVKWLNINEPPWILVKTLLDNGLAVDELDQPQAKDWPPPFAGLHCCDLGKDPDLGYVKLLTSLANRNPGYGGMTKAHELVQKESTSINELLEAVNSSAGTALTNFLGQTPLHFAASTEHNSTRVYIKALVAAGLDIDSGDIRGITPLMYAAGTNSTDAFVTLLEAGADVTRCDHSHNQTFLDYALHGMSWDVVKATIDNIRRLHGPESSLWYASTATRKLLTTPELTPRDTIFHFLISNIGNVNILIPATENGPQDTTLMHHVQSLAEAKILVSNGFDQFNQTTSEGHTPLMSAVSRYEPDPALVEFLLDCGADPDAVDTRGHTALFHLMRGACQRFRPGPMNEWKCAEILYSRAINPDASDGCSCPCSPSGCTPDSAIDYPSDWYSMSAILDPVELIVAIFEARGGSAARLALLSLIRRQKFVDLNLRHTCCKGLGQSNAKASLGCQPNTAAAMACLDSAMESMIPLSLDELLDEWFRSLAQNLGKSEEEQDDDTRAQWVESVVRSLPLIINHQMDRFDRRAVTHKPRWELSFQLVYYMSRLFANGAARFRNPPSAEVCRKRRLSMVYHLVRQTVGVEYVLRDPLFRIPNSQWNICKEPFLEAGRTHPFHVPESDDPTPGECKGE</sequence>
<feature type="repeat" description="ANK" evidence="3">
    <location>
        <begin position="685"/>
        <end position="719"/>
    </location>
</feature>